<dbReference type="InterPro" id="IPR037523">
    <property type="entry name" value="VOC_core"/>
</dbReference>
<dbReference type="Proteomes" id="UP000477722">
    <property type="component" value="Unassembled WGS sequence"/>
</dbReference>
<evidence type="ECO:0000313" key="2">
    <source>
        <dbReference type="EMBL" id="NGO71426.1"/>
    </source>
</evidence>
<sequence length="263" mass="27192">MPEPTSYRPGELCWADLSTPDPAGAERFYTAVFGWEYVHAGAAYDHYTYAAADRQMVAGIAPARDGGTGWVVAFATDSAEAVAERVRQAGGDIAEGPEDFGVQGRSVLAVDPAGAHVAFWQPRAHLGAGRVGEPSSLCWAELAVRDVAGADRFYAAVLGLRAAEHAAAGSADYAAYRLDGEPVAGRTVLRAGQQDVEPFWMPYFGATDAGAAVRTAEREGGSVLFSGATGEGAGLAVLADPWGATFAVLELAAREPDGSAGVG</sequence>
<dbReference type="InterPro" id="IPR041581">
    <property type="entry name" value="Glyoxalase_6"/>
</dbReference>
<reference evidence="2 3" key="1">
    <citation type="submission" date="2020-02" db="EMBL/GenBank/DDBJ databases">
        <title>Whole-genome analyses of novel actinobacteria.</title>
        <authorList>
            <person name="Sahin N."/>
            <person name="Tatar D."/>
        </authorList>
    </citation>
    <scope>NUCLEOTIDE SEQUENCE [LARGE SCALE GENOMIC DNA]</scope>
    <source>
        <strain evidence="2 3">SB3404</strain>
    </source>
</reference>
<comment type="caution">
    <text evidence="2">The sequence shown here is derived from an EMBL/GenBank/DDBJ whole genome shotgun (WGS) entry which is preliminary data.</text>
</comment>
<dbReference type="EMBL" id="JAAKZZ010000302">
    <property type="protein sequence ID" value="NGO71426.1"/>
    <property type="molecule type" value="Genomic_DNA"/>
</dbReference>
<dbReference type="RefSeq" id="WP_165301062.1">
    <property type="nucleotide sequence ID" value="NZ_JAAKZZ010000302.1"/>
</dbReference>
<accession>A0A6G4X1K6</accession>
<feature type="domain" description="VOC" evidence="1">
    <location>
        <begin position="136"/>
        <end position="251"/>
    </location>
</feature>
<dbReference type="Gene3D" id="3.10.180.10">
    <property type="entry name" value="2,3-Dihydroxybiphenyl 1,2-Dioxygenase, domain 1"/>
    <property type="match status" value="2"/>
</dbReference>
<dbReference type="Pfam" id="PF18029">
    <property type="entry name" value="Glyoxalase_6"/>
    <property type="match status" value="1"/>
</dbReference>
<protein>
    <submittedName>
        <fullName evidence="2">VOC family protein</fullName>
    </submittedName>
</protein>
<dbReference type="CDD" id="cd07247">
    <property type="entry name" value="SgaA_N_like"/>
    <property type="match status" value="1"/>
</dbReference>
<feature type="domain" description="VOC" evidence="1">
    <location>
        <begin position="11"/>
        <end position="122"/>
    </location>
</feature>
<name>A0A6G4X1K6_9ACTN</name>
<dbReference type="AlphaFoldDB" id="A0A6G4X1K6"/>
<dbReference type="SUPFAM" id="SSF54593">
    <property type="entry name" value="Glyoxalase/Bleomycin resistance protein/Dihydroxybiphenyl dioxygenase"/>
    <property type="match status" value="2"/>
</dbReference>
<dbReference type="PANTHER" id="PTHR33993">
    <property type="entry name" value="GLYOXALASE-RELATED"/>
    <property type="match status" value="1"/>
</dbReference>
<dbReference type="InterPro" id="IPR029068">
    <property type="entry name" value="Glyas_Bleomycin-R_OHBP_Dase"/>
</dbReference>
<evidence type="ECO:0000313" key="3">
    <source>
        <dbReference type="Proteomes" id="UP000477722"/>
    </source>
</evidence>
<dbReference type="InterPro" id="IPR052164">
    <property type="entry name" value="Anthracycline_SecMetBiosynth"/>
</dbReference>
<gene>
    <name evidence="2" type="ORF">G5C65_24360</name>
</gene>
<dbReference type="PANTHER" id="PTHR33993:SF14">
    <property type="entry name" value="GB|AAF24581.1"/>
    <property type="match status" value="1"/>
</dbReference>
<dbReference type="InterPro" id="IPR004360">
    <property type="entry name" value="Glyas_Fos-R_dOase_dom"/>
</dbReference>
<dbReference type="Pfam" id="PF00903">
    <property type="entry name" value="Glyoxalase"/>
    <property type="match status" value="1"/>
</dbReference>
<keyword evidence="3" id="KW-1185">Reference proteome</keyword>
<organism evidence="2 3">
    <name type="scientific">Streptomyces boncukensis</name>
    <dbReference type="NCBI Taxonomy" id="2711219"/>
    <lineage>
        <taxon>Bacteria</taxon>
        <taxon>Bacillati</taxon>
        <taxon>Actinomycetota</taxon>
        <taxon>Actinomycetes</taxon>
        <taxon>Kitasatosporales</taxon>
        <taxon>Streptomycetaceae</taxon>
        <taxon>Streptomyces</taxon>
    </lineage>
</organism>
<dbReference type="PROSITE" id="PS51819">
    <property type="entry name" value="VOC"/>
    <property type="match status" value="2"/>
</dbReference>
<proteinExistence type="predicted"/>
<evidence type="ECO:0000259" key="1">
    <source>
        <dbReference type="PROSITE" id="PS51819"/>
    </source>
</evidence>